<organism evidence="1 2">
    <name type="scientific">Planotetraspora kaengkrachanensis</name>
    <dbReference type="NCBI Taxonomy" id="575193"/>
    <lineage>
        <taxon>Bacteria</taxon>
        <taxon>Bacillati</taxon>
        <taxon>Actinomycetota</taxon>
        <taxon>Actinomycetes</taxon>
        <taxon>Streptosporangiales</taxon>
        <taxon>Streptosporangiaceae</taxon>
        <taxon>Planotetraspora</taxon>
    </lineage>
</organism>
<protein>
    <submittedName>
        <fullName evidence="1">Uncharacterized protein</fullName>
    </submittedName>
</protein>
<keyword evidence="2" id="KW-1185">Reference proteome</keyword>
<proteinExistence type="predicted"/>
<evidence type="ECO:0000313" key="2">
    <source>
        <dbReference type="Proteomes" id="UP000630097"/>
    </source>
</evidence>
<dbReference type="EMBL" id="BONV01000012">
    <property type="protein sequence ID" value="GIG80077.1"/>
    <property type="molecule type" value="Genomic_DNA"/>
</dbReference>
<dbReference type="RefSeq" id="WP_203883504.1">
    <property type="nucleotide sequence ID" value="NZ_BAABHH010000005.1"/>
</dbReference>
<sequence length="80" mass="8739">MRLTDRLADVFKLFGPTQDRPRRVRVVSAAALAQACTAGRAVRAREGEGLVVPARLVRELCRGGREQVDPRGLTIEGARV</sequence>
<dbReference type="Proteomes" id="UP000630097">
    <property type="component" value="Unassembled WGS sequence"/>
</dbReference>
<name>A0A8J3LX37_9ACTN</name>
<reference evidence="1 2" key="1">
    <citation type="submission" date="2021-01" db="EMBL/GenBank/DDBJ databases">
        <title>Whole genome shotgun sequence of Planotetraspora kaengkrachanensis NBRC 104272.</title>
        <authorList>
            <person name="Komaki H."/>
            <person name="Tamura T."/>
        </authorList>
    </citation>
    <scope>NUCLEOTIDE SEQUENCE [LARGE SCALE GENOMIC DNA]</scope>
    <source>
        <strain evidence="1 2">NBRC 104272</strain>
    </source>
</reference>
<evidence type="ECO:0000313" key="1">
    <source>
        <dbReference type="EMBL" id="GIG80077.1"/>
    </source>
</evidence>
<gene>
    <name evidence="1" type="ORF">Pka01_32040</name>
</gene>
<accession>A0A8J3LX37</accession>
<comment type="caution">
    <text evidence="1">The sequence shown here is derived from an EMBL/GenBank/DDBJ whole genome shotgun (WGS) entry which is preliminary data.</text>
</comment>
<dbReference type="AlphaFoldDB" id="A0A8J3LX37"/>